<accession>B8KXE5</accession>
<dbReference type="InterPro" id="IPR011006">
    <property type="entry name" value="CheY-like_superfamily"/>
</dbReference>
<dbReference type="InterPro" id="IPR029787">
    <property type="entry name" value="Nucleotide_cyclase"/>
</dbReference>
<dbReference type="GO" id="GO:0006171">
    <property type="term" value="P:cAMP biosynthetic process"/>
    <property type="evidence" value="ECO:0007669"/>
    <property type="project" value="TreeGrafter"/>
</dbReference>
<dbReference type="PROSITE" id="PS50110">
    <property type="entry name" value="RESPONSE_REGULATORY"/>
    <property type="match status" value="1"/>
</dbReference>
<dbReference type="InterPro" id="IPR001054">
    <property type="entry name" value="A/G_cyclase"/>
</dbReference>
<dbReference type="PANTHER" id="PTHR43081">
    <property type="entry name" value="ADENYLATE CYCLASE, TERMINAL-DIFFERENTIATION SPECIFIC-RELATED"/>
    <property type="match status" value="1"/>
</dbReference>
<reference evidence="5" key="1">
    <citation type="journal article" date="2013" name="BMC Microbiol.">
        <title>Taxonomy and evolution of bacteriochlorophyll a-containing members of the OM60/NOR5 clade of marine gammaproteobacteria: description of Luminiphilus syltensis gen. nov., sp. nov., reclassification of Haliea rubra as Pseudohaliea rubra gen. nov., comb. nov., and emendation of Chromatocurvus halotolerans.</title>
        <authorList>
            <person name="Spring S."/>
            <person name="Riedel T."/>
            <person name="Sproer C."/>
            <person name="Yan S."/>
            <person name="Harder J."/>
            <person name="Fuchs B.M."/>
        </authorList>
    </citation>
    <scope>NUCLEOTIDE SEQUENCE [LARGE SCALE GENOMIC DNA]</scope>
    <source>
        <strain evidence="5">NOR51-B</strain>
    </source>
</reference>
<dbReference type="SMART" id="SM00044">
    <property type="entry name" value="CYCc"/>
    <property type="match status" value="1"/>
</dbReference>
<dbReference type="SMART" id="SM00448">
    <property type="entry name" value="REC"/>
    <property type="match status" value="1"/>
</dbReference>
<dbReference type="AlphaFoldDB" id="B8KXE5"/>
<dbReference type="CDD" id="cd07302">
    <property type="entry name" value="CHD"/>
    <property type="match status" value="1"/>
</dbReference>
<evidence type="ECO:0000313" key="5">
    <source>
        <dbReference type="Proteomes" id="UP000004699"/>
    </source>
</evidence>
<dbReference type="STRING" id="565045.NOR51B_2093"/>
<feature type="modified residue" description="4-aspartylphosphate" evidence="1">
    <location>
        <position position="175"/>
    </location>
</feature>
<gene>
    <name evidence="4" type="ORF">NOR51B_2093</name>
</gene>
<dbReference type="Gene3D" id="3.30.70.1230">
    <property type="entry name" value="Nucleotide cyclase"/>
    <property type="match status" value="1"/>
</dbReference>
<dbReference type="GO" id="GO:0000160">
    <property type="term" value="P:phosphorelay signal transduction system"/>
    <property type="evidence" value="ECO:0007669"/>
    <property type="project" value="InterPro"/>
</dbReference>
<dbReference type="PANTHER" id="PTHR43081:SF1">
    <property type="entry name" value="ADENYLATE CYCLASE, TERMINAL-DIFFERENTIATION SPECIFIC"/>
    <property type="match status" value="1"/>
</dbReference>
<evidence type="ECO:0000259" key="2">
    <source>
        <dbReference type="PROSITE" id="PS50110"/>
    </source>
</evidence>
<sequence length="479" mass="52278">MEQVSETPVVWAQKVLDAVGPLRQAAARRSIAVSDHTRQDIDSLLDAGDRLNELMSGDSSSKNHDLLNVIGAIRGYAEMLNEESADLHPGITTTLPAILSVVRSTVVAGASNTAKPPSADPTDAGVILAVDDMPENRELISRLLHRSGHTVITAESGEEALELLGTMAVDVVLLDLMMPGIGGAEVLRRLKDDPELRATPVVMISGRQDMQQIIGCIQAGADDYLLKPFNPVVLQARISAGIERKRWHDREQQYRRQLERNEAFIRATFGRYLSDQIVDEILESPEGLELGGDLREVTIMMSDIRGFTTLSEHLPPQKVVQLLNRYLGRMTEIIIEHDGTIDEFLGDAVLAVFGAPRHADDDAERAVKCAIAMQAAMEEVNQQNSADGLPELDMALALNTGTVVAGNIGSERRAKYGFVGHAMNVTSRIEDATGRKEILISESTLEKLPDHYELGDRRSLSVKGIEESVVVYQLLGASL</sequence>
<evidence type="ECO:0000313" key="4">
    <source>
        <dbReference type="EMBL" id="EED36145.1"/>
    </source>
</evidence>
<name>B8KXE5_9GAMM</name>
<dbReference type="HOGENOM" id="CLU_000445_110_0_6"/>
<proteinExistence type="predicted"/>
<dbReference type="Proteomes" id="UP000004699">
    <property type="component" value="Unassembled WGS sequence"/>
</dbReference>
<dbReference type="Gene3D" id="3.40.50.2300">
    <property type="match status" value="1"/>
</dbReference>
<dbReference type="PROSITE" id="PS50125">
    <property type="entry name" value="GUANYLATE_CYCLASE_2"/>
    <property type="match status" value="1"/>
</dbReference>
<dbReference type="InterPro" id="IPR050697">
    <property type="entry name" value="Adenylyl/Guanylyl_Cyclase_3/4"/>
</dbReference>
<dbReference type="GO" id="GO:0004016">
    <property type="term" value="F:adenylate cyclase activity"/>
    <property type="evidence" value="ECO:0007669"/>
    <property type="project" value="UniProtKB-ARBA"/>
</dbReference>
<dbReference type="EMBL" id="DS999411">
    <property type="protein sequence ID" value="EED36145.1"/>
    <property type="molecule type" value="Genomic_DNA"/>
</dbReference>
<dbReference type="eggNOG" id="COG2114">
    <property type="taxonomic scope" value="Bacteria"/>
</dbReference>
<dbReference type="eggNOG" id="COG3437">
    <property type="taxonomic scope" value="Bacteria"/>
</dbReference>
<keyword evidence="5" id="KW-1185">Reference proteome</keyword>
<dbReference type="RefSeq" id="WP_009020889.1">
    <property type="nucleotide sequence ID" value="NZ_DS999411.1"/>
</dbReference>
<feature type="domain" description="Guanylate cyclase" evidence="3">
    <location>
        <begin position="298"/>
        <end position="430"/>
    </location>
</feature>
<dbReference type="Pfam" id="PF00072">
    <property type="entry name" value="Response_reg"/>
    <property type="match status" value="1"/>
</dbReference>
<dbReference type="SUPFAM" id="SSF55073">
    <property type="entry name" value="Nucleotide cyclase"/>
    <property type="match status" value="1"/>
</dbReference>
<feature type="domain" description="Response regulatory" evidence="2">
    <location>
        <begin position="126"/>
        <end position="242"/>
    </location>
</feature>
<dbReference type="SUPFAM" id="SSF52172">
    <property type="entry name" value="CheY-like"/>
    <property type="match status" value="1"/>
</dbReference>
<keyword evidence="1" id="KW-0597">Phosphoprotein</keyword>
<dbReference type="InterPro" id="IPR001789">
    <property type="entry name" value="Sig_transdc_resp-reg_receiver"/>
</dbReference>
<organism evidence="4 5">
    <name type="scientific">Luminiphilus syltensis NOR5-1B</name>
    <dbReference type="NCBI Taxonomy" id="565045"/>
    <lineage>
        <taxon>Bacteria</taxon>
        <taxon>Pseudomonadati</taxon>
        <taxon>Pseudomonadota</taxon>
        <taxon>Gammaproteobacteria</taxon>
        <taxon>Cellvibrionales</taxon>
        <taxon>Halieaceae</taxon>
        <taxon>Luminiphilus</taxon>
    </lineage>
</organism>
<protein>
    <submittedName>
        <fullName evidence="4">Adenylate/guanylate cyclase</fullName>
    </submittedName>
</protein>
<evidence type="ECO:0000256" key="1">
    <source>
        <dbReference type="PROSITE-ProRule" id="PRU00169"/>
    </source>
</evidence>
<evidence type="ECO:0000259" key="3">
    <source>
        <dbReference type="PROSITE" id="PS50125"/>
    </source>
</evidence>
<dbReference type="Pfam" id="PF00211">
    <property type="entry name" value="Guanylate_cyc"/>
    <property type="match status" value="1"/>
</dbReference>